<dbReference type="GO" id="GO:0016491">
    <property type="term" value="F:oxidoreductase activity"/>
    <property type="evidence" value="ECO:0007669"/>
    <property type="project" value="InterPro"/>
</dbReference>
<feature type="transmembrane region" description="Helical" evidence="1">
    <location>
        <begin position="22"/>
        <end position="42"/>
    </location>
</feature>
<dbReference type="PANTHER" id="PTHR36124">
    <property type="match status" value="1"/>
</dbReference>
<dbReference type="InterPro" id="IPR046366">
    <property type="entry name" value="MPAB"/>
</dbReference>
<reference evidence="4" key="1">
    <citation type="journal article" date="2015" name="Genome Announc.">
        <title>Draft whole-genome sequence of the biocontrol agent Trichoderma harzianum T6776.</title>
        <authorList>
            <person name="Baroncelli R."/>
            <person name="Piaggeschi G."/>
            <person name="Fiorini L."/>
            <person name="Bertolini E."/>
            <person name="Zapparata A."/>
            <person name="Pe M.E."/>
            <person name="Sarrocco S."/>
            <person name="Vannacci G."/>
        </authorList>
    </citation>
    <scope>NUCLEOTIDE SEQUENCE [LARGE SCALE GENOMIC DNA]</scope>
    <source>
        <strain evidence="4">T6776</strain>
    </source>
</reference>
<dbReference type="InterPro" id="IPR018713">
    <property type="entry name" value="MPAB/Lcp_cat_dom"/>
</dbReference>
<evidence type="ECO:0000313" key="3">
    <source>
        <dbReference type="EMBL" id="KKP05972.1"/>
    </source>
</evidence>
<keyword evidence="1" id="KW-0472">Membrane</keyword>
<evidence type="ECO:0000313" key="4">
    <source>
        <dbReference type="Proteomes" id="UP000034112"/>
    </source>
</evidence>
<evidence type="ECO:0000259" key="2">
    <source>
        <dbReference type="Pfam" id="PF09995"/>
    </source>
</evidence>
<protein>
    <recommendedName>
        <fullName evidence="2">ER-bound oxygenase mpaB/mpaB'/Rubber oxygenase catalytic domain-containing protein</fullName>
    </recommendedName>
</protein>
<dbReference type="Proteomes" id="UP000034112">
    <property type="component" value="Unassembled WGS sequence"/>
</dbReference>
<organism evidence="3 4">
    <name type="scientific">Trichoderma harzianum</name>
    <name type="common">Hypocrea lixii</name>
    <dbReference type="NCBI Taxonomy" id="5544"/>
    <lineage>
        <taxon>Eukaryota</taxon>
        <taxon>Fungi</taxon>
        <taxon>Dikarya</taxon>
        <taxon>Ascomycota</taxon>
        <taxon>Pezizomycotina</taxon>
        <taxon>Sordariomycetes</taxon>
        <taxon>Hypocreomycetidae</taxon>
        <taxon>Hypocreales</taxon>
        <taxon>Hypocreaceae</taxon>
        <taxon>Trichoderma</taxon>
    </lineage>
</organism>
<keyword evidence="1" id="KW-1133">Transmembrane helix</keyword>
<dbReference type="Pfam" id="PF09995">
    <property type="entry name" value="MPAB_Lcp_cat"/>
    <property type="match status" value="1"/>
</dbReference>
<dbReference type="PANTHER" id="PTHR36124:SF1">
    <property type="entry name" value="ER-BOUND OXYGENASE MPAB_MPAB'_RUBBER OXYGENASE CATALYTIC DOMAIN-CONTAINING PROTEIN"/>
    <property type="match status" value="1"/>
</dbReference>
<dbReference type="AlphaFoldDB" id="A0A0G0A0W7"/>
<keyword evidence="1" id="KW-0812">Transmembrane</keyword>
<evidence type="ECO:0000256" key="1">
    <source>
        <dbReference type="SAM" id="Phobius"/>
    </source>
</evidence>
<dbReference type="OMA" id="TIMQTEF"/>
<sequence length="425" mass="48532">MASLFASSGGDGLASRLGLSPWVLYSAAGFTFYAIVCSSLRFQRLKTMRKRLNFPDRESLSRMTNEDAQKIVSYISTYEFPLLYDFSLRYAIFKTYAVDNIGNLLYKVSDLARPTKASKRYDDTQVLFASYAEFPPGSEYLAKSVARTNFLHAPYRQSGKISNADMLYVLFESMYQPVRFMRLYEWREMADMEVAAVATFWKYIGEMMEIDYEAELGKKEWKDGIEFMEDVERWAIEYENEHLGPSPEIGKLGTVLVELLLSAYPKFSRDPGYKMLMVLMGERMRDAFSFPEPGVPESALTYPLLLARKLFIRYLCLPRIYPAKFISQPDPVTGRIKHYHYLKDPWYSPPTFWSRWGPEGLMRRAFGLKVAGDGGAAMLPDGFLFEDVGPQDKMGKGVDETARLTRVAQTKVSASACPFALPRKG</sequence>
<gene>
    <name evidence="3" type="ORF">THAR02_01928</name>
</gene>
<dbReference type="EMBL" id="JOKZ01000036">
    <property type="protein sequence ID" value="KKP05972.1"/>
    <property type="molecule type" value="Genomic_DNA"/>
</dbReference>
<comment type="caution">
    <text evidence="3">The sequence shown here is derived from an EMBL/GenBank/DDBJ whole genome shotgun (WGS) entry which is preliminary data.</text>
</comment>
<proteinExistence type="predicted"/>
<name>A0A0G0A0W7_TRIHA</name>
<feature type="domain" description="ER-bound oxygenase mpaB/mpaB'/Rubber oxygenase catalytic" evidence="2">
    <location>
        <begin position="138"/>
        <end position="293"/>
    </location>
</feature>
<accession>A0A0G0A0W7</accession>
<dbReference type="OrthoDB" id="545169at2759"/>